<evidence type="ECO:0000259" key="1">
    <source>
        <dbReference type="Pfam" id="PF13304"/>
    </source>
</evidence>
<accession>A0A450ZD08</accession>
<gene>
    <name evidence="2" type="ORF">BECKTUN1418E_GA0071001_10038</name>
    <name evidence="3" type="ORF">BECKTUN1418F_GA0071002_10038</name>
</gene>
<proteinExistence type="predicted"/>
<organism evidence="3">
    <name type="scientific">Candidatus Kentrum sp. TUN</name>
    <dbReference type="NCBI Taxonomy" id="2126343"/>
    <lineage>
        <taxon>Bacteria</taxon>
        <taxon>Pseudomonadati</taxon>
        <taxon>Pseudomonadota</taxon>
        <taxon>Gammaproteobacteria</taxon>
        <taxon>Candidatus Kentrum</taxon>
    </lineage>
</organism>
<dbReference type="InterPro" id="IPR027417">
    <property type="entry name" value="P-loop_NTPase"/>
</dbReference>
<name>A0A450ZD08_9GAMM</name>
<dbReference type="GO" id="GO:0016887">
    <property type="term" value="F:ATP hydrolysis activity"/>
    <property type="evidence" value="ECO:0007669"/>
    <property type="project" value="InterPro"/>
</dbReference>
<dbReference type="EMBL" id="CAADFV010000003">
    <property type="protein sequence ID" value="VFK50436.1"/>
    <property type="molecule type" value="Genomic_DNA"/>
</dbReference>
<dbReference type="PANTHER" id="PTHR40396:SF1">
    <property type="entry name" value="ATPASE AAA-TYPE CORE DOMAIN-CONTAINING PROTEIN"/>
    <property type="match status" value="1"/>
</dbReference>
<dbReference type="AlphaFoldDB" id="A0A450ZD08"/>
<dbReference type="Gene3D" id="3.40.50.300">
    <property type="entry name" value="P-loop containing nucleotide triphosphate hydrolases"/>
    <property type="match status" value="1"/>
</dbReference>
<protein>
    <recommendedName>
        <fullName evidence="1">ATPase AAA-type core domain-containing protein</fullName>
    </recommendedName>
</protein>
<dbReference type="GO" id="GO:0005524">
    <property type="term" value="F:ATP binding"/>
    <property type="evidence" value="ECO:0007669"/>
    <property type="project" value="InterPro"/>
</dbReference>
<dbReference type="SUPFAM" id="SSF52540">
    <property type="entry name" value="P-loop containing nucleoside triphosphate hydrolases"/>
    <property type="match status" value="1"/>
</dbReference>
<feature type="domain" description="ATPase AAA-type core" evidence="1">
    <location>
        <begin position="36"/>
        <end position="367"/>
    </location>
</feature>
<sequence>MCFRDPVSFSMVAGRERQHRERVPGIDRYQTRILPITAIYGGNASGKTAFFKALNFVKWLVVKGTRTDAPIPIERFRLDTHSANQPSRFRFELLIGNVIYEFGFAVTGKAVIEEKLVQIMSTSEKVLYDRRDGRPNFHNSLAKDQFLQFAFQGTRDNQLFLTNSVSQKVENFRPVHDWFKDTLQLIAPDSRFGSFEQFMDEDHPLYETMNQVLHRIDTGISHLGSEEIPFENISLHEPLKADLQEELKEGMTARLMNGIEDERFEITRKDGELITKKLFAYHPRTDGTEIKFEIHQESDGSRRILDLLPVFLRLSATNANRVYLIDEIDRCLHTLLTRQLIETYLDSCSKESRSQLLLTTHDVLLMDQQLLRRDEMWVTERNTAGVSNLISFSEYKDARSDKDIRKSYLQGRMGGIPRILLRNIRT</sequence>
<evidence type="ECO:0000313" key="2">
    <source>
        <dbReference type="EMBL" id="VFK50436.1"/>
    </source>
</evidence>
<dbReference type="InterPro" id="IPR003959">
    <property type="entry name" value="ATPase_AAA_core"/>
</dbReference>
<dbReference type="Pfam" id="PF13304">
    <property type="entry name" value="AAA_21"/>
    <property type="match status" value="1"/>
</dbReference>
<reference evidence="3" key="1">
    <citation type="submission" date="2019-02" db="EMBL/GenBank/DDBJ databases">
        <authorList>
            <person name="Gruber-Vodicka R. H."/>
            <person name="Seah K. B. B."/>
        </authorList>
    </citation>
    <scope>NUCLEOTIDE SEQUENCE</scope>
    <source>
        <strain evidence="2">BECK_BY2</strain>
        <strain evidence="3">BECK_BY3</strain>
    </source>
</reference>
<evidence type="ECO:0000313" key="3">
    <source>
        <dbReference type="EMBL" id="VFK51658.1"/>
    </source>
</evidence>
<dbReference type="EMBL" id="CAADFY010000003">
    <property type="protein sequence ID" value="VFK51658.1"/>
    <property type="molecule type" value="Genomic_DNA"/>
</dbReference>
<dbReference type="PANTHER" id="PTHR40396">
    <property type="entry name" value="ATPASE-LIKE PROTEIN"/>
    <property type="match status" value="1"/>
</dbReference>